<dbReference type="GO" id="GO:0071004">
    <property type="term" value="C:U2-type prespliceosome"/>
    <property type="evidence" value="ECO:0007669"/>
    <property type="project" value="TreeGrafter"/>
</dbReference>
<evidence type="ECO:0000256" key="6">
    <source>
        <dbReference type="ARBA" id="ARBA00038019"/>
    </source>
</evidence>
<accession>A0A6A6HY50</accession>
<dbReference type="SUPFAM" id="SSF48452">
    <property type="entry name" value="TPR-like"/>
    <property type="match status" value="1"/>
</dbReference>
<gene>
    <name evidence="8" type="ORF">BU26DRAFT_582514</name>
</gene>
<dbReference type="GO" id="GO:0005685">
    <property type="term" value="C:U1 snRNP"/>
    <property type="evidence" value="ECO:0007669"/>
    <property type="project" value="TreeGrafter"/>
</dbReference>
<keyword evidence="5" id="KW-0539">Nucleus</keyword>
<name>A0A6A6HY50_9PLEO</name>
<keyword evidence="2" id="KW-0507">mRNA processing</keyword>
<dbReference type="RefSeq" id="XP_033677722.1">
    <property type="nucleotide sequence ID" value="XM_033834527.1"/>
</dbReference>
<dbReference type="GO" id="GO:0030627">
    <property type="term" value="F:pre-mRNA 5'-splice site binding"/>
    <property type="evidence" value="ECO:0007669"/>
    <property type="project" value="TreeGrafter"/>
</dbReference>
<dbReference type="FunFam" id="1.25.40.10:FF:000064">
    <property type="entry name" value="Putative pre-mrna-processing factor 39"/>
    <property type="match status" value="1"/>
</dbReference>
<evidence type="ECO:0000256" key="1">
    <source>
        <dbReference type="ARBA" id="ARBA00004123"/>
    </source>
</evidence>
<evidence type="ECO:0000313" key="8">
    <source>
        <dbReference type="EMBL" id="KAF2242718.1"/>
    </source>
</evidence>
<feature type="region of interest" description="Disordered" evidence="7">
    <location>
        <begin position="535"/>
        <end position="581"/>
    </location>
</feature>
<dbReference type="AlphaFoldDB" id="A0A6A6HY50"/>
<dbReference type="Pfam" id="PF23241">
    <property type="entry name" value="HAT_PRP39_C"/>
    <property type="match status" value="1"/>
</dbReference>
<evidence type="ECO:0000256" key="7">
    <source>
        <dbReference type="SAM" id="MobiDB-lite"/>
    </source>
</evidence>
<sequence length="581" mass="67510">MLVHGRGSIAQVHYTGDEAAPEIKKLLDAVVESEDEFERWEALIARASDLEGGVTRNSSPSAIELVRNVYDCFLAKFPLFFGYWKKYADLEFSIGGTETAEMVYERGVSCIPSSVDLWANYCGFKMDTSHDNDVTRDLFERGAHFVGLDFQSHPFWEKYIEFEERIQEPTNVTKILARIFQLPVYQFHRYYEKFRPLITSRPVEELADPKLLETLNKAVEAENQGFERPPLELDRQLRGKIDHYYYDIYLRIQGEVQAVWQYENAIKRAYFHVTDLEDEDLENWRKYLDYTEKQGDFHRTSFLYERCLVACALYDEFWLRYARWMFSQGGKDEDTRVIYMRASCIFVPISRPLVRLNWARFEEKLGRIEVARDIHLAILEEVPDHVETIISLAGVDRRHEGNDAAVRTLEIYISQRNAQVGGFLAVEQARILWRCKDSPSEARQLFKDKHDKFLESKEFWLKYLEFEVCQPAPDQEEAHARVKGVHELLRAKGRFSSDVMKELSQYYMEYLMDYGGKGAADEYMTLDKEVNGYVSSKYPSPPLGNSKGQPHTSGKKRKHKAKAVQANANPLVNAQVSNEAA</sequence>
<reference evidence="8" key="1">
    <citation type="journal article" date="2020" name="Stud. Mycol.">
        <title>101 Dothideomycetes genomes: a test case for predicting lifestyles and emergence of pathogens.</title>
        <authorList>
            <person name="Haridas S."/>
            <person name="Albert R."/>
            <person name="Binder M."/>
            <person name="Bloem J."/>
            <person name="Labutti K."/>
            <person name="Salamov A."/>
            <person name="Andreopoulos B."/>
            <person name="Baker S."/>
            <person name="Barry K."/>
            <person name="Bills G."/>
            <person name="Bluhm B."/>
            <person name="Cannon C."/>
            <person name="Castanera R."/>
            <person name="Culley D."/>
            <person name="Daum C."/>
            <person name="Ezra D."/>
            <person name="Gonzalez J."/>
            <person name="Henrissat B."/>
            <person name="Kuo A."/>
            <person name="Liang C."/>
            <person name="Lipzen A."/>
            <person name="Lutzoni F."/>
            <person name="Magnuson J."/>
            <person name="Mondo S."/>
            <person name="Nolan M."/>
            <person name="Ohm R."/>
            <person name="Pangilinan J."/>
            <person name="Park H.-J."/>
            <person name="Ramirez L."/>
            <person name="Alfaro M."/>
            <person name="Sun H."/>
            <person name="Tritt A."/>
            <person name="Yoshinaga Y."/>
            <person name="Zwiers L.-H."/>
            <person name="Turgeon B."/>
            <person name="Goodwin S."/>
            <person name="Spatafora J."/>
            <person name="Crous P."/>
            <person name="Grigoriev I."/>
        </authorList>
    </citation>
    <scope>NUCLEOTIDE SEQUENCE</scope>
    <source>
        <strain evidence="8">CBS 122368</strain>
    </source>
</reference>
<dbReference type="InterPro" id="IPR059164">
    <property type="entry name" value="HAT_PRP39_C"/>
</dbReference>
<dbReference type="PANTHER" id="PTHR17204:SF5">
    <property type="entry name" value="PRE-MRNA-PROCESSING FACTOR 39"/>
    <property type="match status" value="1"/>
</dbReference>
<evidence type="ECO:0000256" key="4">
    <source>
        <dbReference type="ARBA" id="ARBA00023187"/>
    </source>
</evidence>
<dbReference type="Proteomes" id="UP000800094">
    <property type="component" value="Unassembled WGS sequence"/>
</dbReference>
<evidence type="ECO:0000256" key="3">
    <source>
        <dbReference type="ARBA" id="ARBA00022737"/>
    </source>
</evidence>
<dbReference type="GeneID" id="54587857"/>
<comment type="similarity">
    <text evidence="6">Belongs to the PRP39 family.</text>
</comment>
<dbReference type="PANTHER" id="PTHR17204">
    <property type="entry name" value="PRE-MRNA PROCESSING PROTEIN PRP39-RELATED"/>
    <property type="match status" value="1"/>
</dbReference>
<dbReference type="OrthoDB" id="10265668at2759"/>
<keyword evidence="3" id="KW-0677">Repeat</keyword>
<dbReference type="GO" id="GO:0000243">
    <property type="term" value="C:commitment complex"/>
    <property type="evidence" value="ECO:0007669"/>
    <property type="project" value="TreeGrafter"/>
</dbReference>
<dbReference type="FunFam" id="1.25.40.10:FF:000451">
    <property type="entry name" value="mRNA splicing protein (Prp39), putative"/>
    <property type="match status" value="1"/>
</dbReference>
<protein>
    <submittedName>
        <fullName evidence="8">Pre-mRNA-processing factor 39</fullName>
    </submittedName>
</protein>
<comment type="subcellular location">
    <subcellularLocation>
        <location evidence="1">Nucleus</location>
    </subcellularLocation>
</comment>
<keyword evidence="9" id="KW-1185">Reference proteome</keyword>
<dbReference type="Pfam" id="PF23240">
    <property type="entry name" value="HAT_PRP39_N"/>
    <property type="match status" value="1"/>
</dbReference>
<evidence type="ECO:0000256" key="2">
    <source>
        <dbReference type="ARBA" id="ARBA00022664"/>
    </source>
</evidence>
<dbReference type="InterPro" id="IPR011990">
    <property type="entry name" value="TPR-like_helical_dom_sf"/>
</dbReference>
<dbReference type="SMART" id="SM00386">
    <property type="entry name" value="HAT"/>
    <property type="match status" value="8"/>
</dbReference>
<dbReference type="GO" id="GO:0000395">
    <property type="term" value="P:mRNA 5'-splice site recognition"/>
    <property type="evidence" value="ECO:0007669"/>
    <property type="project" value="TreeGrafter"/>
</dbReference>
<feature type="compositionally biased region" description="Basic residues" evidence="7">
    <location>
        <begin position="553"/>
        <end position="562"/>
    </location>
</feature>
<dbReference type="Gene3D" id="1.25.40.10">
    <property type="entry name" value="Tetratricopeptide repeat domain"/>
    <property type="match status" value="2"/>
</dbReference>
<proteinExistence type="inferred from homology"/>
<dbReference type="EMBL" id="ML987207">
    <property type="protein sequence ID" value="KAF2242718.1"/>
    <property type="molecule type" value="Genomic_DNA"/>
</dbReference>
<feature type="compositionally biased region" description="Polar residues" evidence="7">
    <location>
        <begin position="566"/>
        <end position="581"/>
    </location>
</feature>
<dbReference type="InterPro" id="IPR003107">
    <property type="entry name" value="HAT"/>
</dbReference>
<keyword evidence="4" id="KW-0508">mRNA splicing</keyword>
<evidence type="ECO:0000256" key="5">
    <source>
        <dbReference type="ARBA" id="ARBA00023242"/>
    </source>
</evidence>
<organism evidence="8 9">
    <name type="scientific">Trematosphaeria pertusa</name>
    <dbReference type="NCBI Taxonomy" id="390896"/>
    <lineage>
        <taxon>Eukaryota</taxon>
        <taxon>Fungi</taxon>
        <taxon>Dikarya</taxon>
        <taxon>Ascomycota</taxon>
        <taxon>Pezizomycotina</taxon>
        <taxon>Dothideomycetes</taxon>
        <taxon>Pleosporomycetidae</taxon>
        <taxon>Pleosporales</taxon>
        <taxon>Massarineae</taxon>
        <taxon>Trematosphaeriaceae</taxon>
        <taxon>Trematosphaeria</taxon>
    </lineage>
</organism>
<evidence type="ECO:0000313" key="9">
    <source>
        <dbReference type="Proteomes" id="UP000800094"/>
    </source>
</evidence>